<feature type="region of interest" description="Disordered" evidence="1">
    <location>
        <begin position="281"/>
        <end position="306"/>
    </location>
</feature>
<sequence length="378" mass="39007">MPSKRMFTKRLGALVATGLGVSRPIGALTSEPPPAGTLAVNGAGDTGAAAGSSAKHSPPQQLHSAVANGVYKPAAVTSRGVDTVVTARFDPSLVTMTGVPQRVAAPIRELLSRYDSISLDRLQQVAGGTVLTTDGPEGCGVVVGDIDAQTLRRELAHDADLIQEPATKAGFTRFKSKRATTALGVRADEIVIGHATSISSAVAHRDAGISGRDAGHSRTDTDYGPLPARLRGDATVCVDLGTETREYLRRTLSDAPEALRTAVDAAAAVGVACSVTQDGSKHTESLSATPATSQHGTADTPTTTFRYGAVADPKRLDRETAEAIARAAREGESPFTDATVSRHGRTVIIETAADGDIFAPHAELTGVTVGDVESLSDS</sequence>
<proteinExistence type="predicted"/>
<dbReference type="AlphaFoldDB" id="A0A1I3ALG9"/>
<organism evidence="2 3">
    <name type="scientific">Halorubrum aquaticum</name>
    <dbReference type="NCBI Taxonomy" id="387340"/>
    <lineage>
        <taxon>Archaea</taxon>
        <taxon>Methanobacteriati</taxon>
        <taxon>Methanobacteriota</taxon>
        <taxon>Stenosarchaea group</taxon>
        <taxon>Halobacteria</taxon>
        <taxon>Halobacteriales</taxon>
        <taxon>Haloferacaceae</taxon>
        <taxon>Halorubrum</taxon>
    </lineage>
</organism>
<feature type="region of interest" description="Disordered" evidence="1">
    <location>
        <begin position="30"/>
        <end position="60"/>
    </location>
</feature>
<dbReference type="EMBL" id="FOPZ01000006">
    <property type="protein sequence ID" value="SFH50897.1"/>
    <property type="molecule type" value="Genomic_DNA"/>
</dbReference>
<name>A0A1I3ALG9_9EURY</name>
<evidence type="ECO:0000313" key="3">
    <source>
        <dbReference type="Proteomes" id="UP000323537"/>
    </source>
</evidence>
<protein>
    <submittedName>
        <fullName evidence="2">Uncharacterized protein</fullName>
    </submittedName>
</protein>
<feature type="compositionally biased region" description="Low complexity" evidence="1">
    <location>
        <begin position="42"/>
        <end position="54"/>
    </location>
</feature>
<evidence type="ECO:0000256" key="1">
    <source>
        <dbReference type="SAM" id="MobiDB-lite"/>
    </source>
</evidence>
<gene>
    <name evidence="2" type="ORF">SAMN04488066_106110</name>
</gene>
<reference evidence="2 3" key="1">
    <citation type="submission" date="2016-10" db="EMBL/GenBank/DDBJ databases">
        <authorList>
            <person name="Varghese N."/>
            <person name="Submissions S."/>
        </authorList>
    </citation>
    <scope>NUCLEOTIDE SEQUENCE [LARGE SCALE GENOMIC DNA]</scope>
    <source>
        <strain evidence="2 3">CGMCC 1.6377</strain>
    </source>
</reference>
<accession>A0A1I3ALG9</accession>
<evidence type="ECO:0000313" key="2">
    <source>
        <dbReference type="EMBL" id="SFH50897.1"/>
    </source>
</evidence>
<dbReference type="OrthoDB" id="327956at2157"/>
<keyword evidence="3" id="KW-1185">Reference proteome</keyword>
<dbReference type="Proteomes" id="UP000323537">
    <property type="component" value="Unassembled WGS sequence"/>
</dbReference>
<feature type="compositionally biased region" description="Polar residues" evidence="1">
    <location>
        <begin position="285"/>
        <end position="305"/>
    </location>
</feature>